<evidence type="ECO:0000313" key="5">
    <source>
        <dbReference type="Proteomes" id="UP000199699"/>
    </source>
</evidence>
<proteinExistence type="predicted"/>
<accession>A0A1C6SWG6</accession>
<evidence type="ECO:0000256" key="2">
    <source>
        <dbReference type="SAM" id="Phobius"/>
    </source>
</evidence>
<reference evidence="4 5" key="1">
    <citation type="submission" date="2016-06" db="EMBL/GenBank/DDBJ databases">
        <authorList>
            <person name="Kjaerup R.B."/>
            <person name="Dalgaard T.S."/>
            <person name="Juul-Madsen H.R."/>
        </authorList>
    </citation>
    <scope>NUCLEOTIDE SEQUENCE [LARGE SCALE GENOMIC DNA]</scope>
    <source>
        <strain evidence="4 5">DSM 43818</strain>
    </source>
</reference>
<organism evidence="4 5">
    <name type="scientific">Micromonospora nigra</name>
    <dbReference type="NCBI Taxonomy" id="145857"/>
    <lineage>
        <taxon>Bacteria</taxon>
        <taxon>Bacillati</taxon>
        <taxon>Actinomycetota</taxon>
        <taxon>Actinomycetes</taxon>
        <taxon>Micromonosporales</taxon>
        <taxon>Micromonosporaceae</taxon>
        <taxon>Micromonospora</taxon>
    </lineage>
</organism>
<dbReference type="SUPFAM" id="SSF56219">
    <property type="entry name" value="DNase I-like"/>
    <property type="match status" value="1"/>
</dbReference>
<dbReference type="RefSeq" id="WP_091087283.1">
    <property type="nucleotide sequence ID" value="NZ_FMHT01000003.1"/>
</dbReference>
<feature type="region of interest" description="Disordered" evidence="1">
    <location>
        <begin position="1"/>
        <end position="25"/>
    </location>
</feature>
<evidence type="ECO:0000313" key="4">
    <source>
        <dbReference type="EMBL" id="SCL33633.1"/>
    </source>
</evidence>
<dbReference type="Gene3D" id="3.60.10.10">
    <property type="entry name" value="Endonuclease/exonuclease/phosphatase"/>
    <property type="match status" value="1"/>
</dbReference>
<dbReference type="Proteomes" id="UP000199699">
    <property type="component" value="Unassembled WGS sequence"/>
</dbReference>
<dbReference type="AlphaFoldDB" id="A0A1C6SWG6"/>
<keyword evidence="5" id="KW-1185">Reference proteome</keyword>
<protein>
    <submittedName>
        <fullName evidence="4">Exonuclease III</fullName>
    </submittedName>
</protein>
<dbReference type="OrthoDB" id="3541033at2"/>
<dbReference type="STRING" id="145857.GA0070616_4761"/>
<feature type="transmembrane region" description="Helical" evidence="2">
    <location>
        <begin position="32"/>
        <end position="53"/>
    </location>
</feature>
<keyword evidence="2" id="KW-0472">Membrane</keyword>
<keyword evidence="4" id="KW-0378">Hydrolase</keyword>
<dbReference type="Pfam" id="PF03372">
    <property type="entry name" value="Exo_endo_phos"/>
    <property type="match status" value="1"/>
</dbReference>
<feature type="compositionally biased region" description="Low complexity" evidence="1">
    <location>
        <begin position="1"/>
        <end position="11"/>
    </location>
</feature>
<name>A0A1C6SWG6_9ACTN</name>
<keyword evidence="4" id="KW-0269">Exonuclease</keyword>
<feature type="domain" description="Endonuclease/exonuclease/phosphatase" evidence="3">
    <location>
        <begin position="142"/>
        <end position="359"/>
    </location>
</feature>
<dbReference type="InterPro" id="IPR005135">
    <property type="entry name" value="Endo/exonuclease/phosphatase"/>
</dbReference>
<dbReference type="GO" id="GO:0004527">
    <property type="term" value="F:exonuclease activity"/>
    <property type="evidence" value="ECO:0007669"/>
    <property type="project" value="UniProtKB-KW"/>
</dbReference>
<evidence type="ECO:0000259" key="3">
    <source>
        <dbReference type="Pfam" id="PF03372"/>
    </source>
</evidence>
<keyword evidence="2" id="KW-1133">Transmembrane helix</keyword>
<gene>
    <name evidence="4" type="ORF">GA0070616_4761</name>
</gene>
<feature type="transmembrane region" description="Helical" evidence="2">
    <location>
        <begin position="92"/>
        <end position="114"/>
    </location>
</feature>
<keyword evidence="4" id="KW-0540">Nuclease</keyword>
<evidence type="ECO:0000256" key="1">
    <source>
        <dbReference type="SAM" id="MobiDB-lite"/>
    </source>
</evidence>
<dbReference type="InterPro" id="IPR036691">
    <property type="entry name" value="Endo/exonu/phosph_ase_sf"/>
</dbReference>
<sequence>MSAVTQRAAPATAPPATPAAPGPVRAPWRRRLGATSVALAGAWLVFLVLHRLLSGRWWRWLLPELVPPLAFVAVPLLLLALALVAGPARRRVALLGAAGLLLGADLGGLNPAALRTPPPPPPDALRVVSWNTTVWNHDDDPDTFYASLTARRADVYLLQEYKPADDPAARDADLARLRREFPGYQIVARGELVTLSRHPIVGVFALPADPPPGADWQTEYREVKTLRTDLLVGSRTVSVYNAHILVPLDLSSPLRGHFHDRRREFFHRRETQYRALVADLDRNPLPTLLAGDLNTSPAMGDLAALTARLTDAGRASESLYPTSWSIAGQRWWRLDWSFVSPEWTVHGYRLRDPAGMSDHRVQELTLSLGGAR</sequence>
<keyword evidence="2" id="KW-0812">Transmembrane</keyword>
<feature type="transmembrane region" description="Helical" evidence="2">
    <location>
        <begin position="65"/>
        <end position="85"/>
    </location>
</feature>
<dbReference type="EMBL" id="FMHT01000003">
    <property type="protein sequence ID" value="SCL33633.1"/>
    <property type="molecule type" value="Genomic_DNA"/>
</dbReference>
<feature type="compositionally biased region" description="Pro residues" evidence="1">
    <location>
        <begin position="12"/>
        <end position="21"/>
    </location>
</feature>